<evidence type="ECO:0000313" key="2">
    <source>
        <dbReference type="Proteomes" id="UP000095255"/>
    </source>
</evidence>
<organism evidence="1 2">
    <name type="scientific">Desulfuribacillus stibiiarsenatis</name>
    <dbReference type="NCBI Taxonomy" id="1390249"/>
    <lineage>
        <taxon>Bacteria</taxon>
        <taxon>Bacillati</taxon>
        <taxon>Bacillota</taxon>
        <taxon>Desulfuribacillia</taxon>
        <taxon>Desulfuribacillales</taxon>
        <taxon>Desulfuribacillaceae</taxon>
        <taxon>Desulfuribacillus</taxon>
    </lineage>
</organism>
<name>A0A1E5L8U4_9FIRM</name>
<keyword evidence="2" id="KW-1185">Reference proteome</keyword>
<evidence type="ECO:0000313" key="1">
    <source>
        <dbReference type="EMBL" id="OEH86409.1"/>
    </source>
</evidence>
<reference evidence="1 2" key="1">
    <citation type="submission" date="2016-09" db="EMBL/GenBank/DDBJ databases">
        <title>Desulfuribacillus arsenicus sp. nov., an obligately anaerobic, dissimilatory arsenic- and antimonate-reducing bacterium isolated from anoxic sediments.</title>
        <authorList>
            <person name="Abin C.A."/>
            <person name="Hollibaugh J.T."/>
        </authorList>
    </citation>
    <scope>NUCLEOTIDE SEQUENCE [LARGE SCALE GENOMIC DNA]</scope>
    <source>
        <strain evidence="1 2">MLFW-2</strain>
    </source>
</reference>
<gene>
    <name evidence="1" type="ORF">BHU72_13395</name>
</gene>
<accession>A0A1E5L8U4</accession>
<protein>
    <submittedName>
        <fullName evidence="1">Uncharacterized protein</fullName>
    </submittedName>
</protein>
<dbReference type="Proteomes" id="UP000095255">
    <property type="component" value="Unassembled WGS sequence"/>
</dbReference>
<dbReference type="EMBL" id="MJAT01000004">
    <property type="protein sequence ID" value="OEH86409.1"/>
    <property type="molecule type" value="Genomic_DNA"/>
</dbReference>
<sequence>MQTNKLGTLIKEIQSGVNETISAMNESTEEVLSGTQATEKTEAVFVTVNNMQTLLNRHPRSSE</sequence>
<dbReference type="AlphaFoldDB" id="A0A1E5L8U4"/>
<comment type="caution">
    <text evidence="1">The sequence shown here is derived from an EMBL/GenBank/DDBJ whole genome shotgun (WGS) entry which is preliminary data.</text>
</comment>
<dbReference type="RefSeq" id="WP_069701196.1">
    <property type="nucleotide sequence ID" value="NZ_MJAT01000004.1"/>
</dbReference>
<dbReference type="STRING" id="1390249.BHU72_13395"/>
<proteinExistence type="predicted"/>
<dbReference type="SUPFAM" id="SSF58104">
    <property type="entry name" value="Methyl-accepting chemotaxis protein (MCP) signaling domain"/>
    <property type="match status" value="1"/>
</dbReference>